<reference evidence="1" key="1">
    <citation type="journal article" date="2013" name="Nature">
        <title>Draft genome of the wheat A-genome progenitor Triticum urartu.</title>
        <authorList>
            <person name="Ling H.Q."/>
            <person name="Zhao S."/>
            <person name="Liu D."/>
            <person name="Wang J."/>
            <person name="Sun H."/>
            <person name="Zhang C."/>
            <person name="Fan H."/>
            <person name="Li D."/>
            <person name="Dong L."/>
            <person name="Tao Y."/>
            <person name="Gao C."/>
            <person name="Wu H."/>
            <person name="Li Y."/>
            <person name="Cui Y."/>
            <person name="Guo X."/>
            <person name="Zheng S."/>
            <person name="Wang B."/>
            <person name="Yu K."/>
            <person name="Liang Q."/>
            <person name="Yang W."/>
            <person name="Lou X."/>
            <person name="Chen J."/>
            <person name="Feng M."/>
            <person name="Jian J."/>
            <person name="Zhang X."/>
            <person name="Luo G."/>
            <person name="Jiang Y."/>
            <person name="Liu J."/>
            <person name="Wang Z."/>
            <person name="Sha Y."/>
            <person name="Zhang B."/>
            <person name="Wu H."/>
            <person name="Tang D."/>
            <person name="Shen Q."/>
            <person name="Xue P."/>
            <person name="Zou S."/>
            <person name="Wang X."/>
            <person name="Liu X."/>
            <person name="Wang F."/>
            <person name="Yang Y."/>
            <person name="An X."/>
            <person name="Dong Z."/>
            <person name="Zhang K."/>
            <person name="Zhang X."/>
            <person name="Luo M.C."/>
            <person name="Dvorak J."/>
            <person name="Tong Y."/>
            <person name="Wang J."/>
            <person name="Yang H."/>
            <person name="Li Z."/>
            <person name="Wang D."/>
            <person name="Zhang A."/>
            <person name="Wang J."/>
        </authorList>
    </citation>
    <scope>NUCLEOTIDE SEQUENCE</scope>
</reference>
<organism evidence="1">
    <name type="scientific">Triticum urartu</name>
    <name type="common">Red wild einkorn</name>
    <name type="synonym">Crithodium urartu</name>
    <dbReference type="NCBI Taxonomy" id="4572"/>
    <lineage>
        <taxon>Eukaryota</taxon>
        <taxon>Viridiplantae</taxon>
        <taxon>Streptophyta</taxon>
        <taxon>Embryophyta</taxon>
        <taxon>Tracheophyta</taxon>
        <taxon>Spermatophyta</taxon>
        <taxon>Magnoliopsida</taxon>
        <taxon>Liliopsida</taxon>
        <taxon>Poales</taxon>
        <taxon>Poaceae</taxon>
        <taxon>BOP clade</taxon>
        <taxon>Pooideae</taxon>
        <taxon>Triticodae</taxon>
        <taxon>Triticeae</taxon>
        <taxon>Triticinae</taxon>
        <taxon>Triticum</taxon>
    </lineage>
</organism>
<dbReference type="EMBL" id="KD175584">
    <property type="protein sequence ID" value="EMS55010.1"/>
    <property type="molecule type" value="Genomic_DNA"/>
</dbReference>
<protein>
    <submittedName>
        <fullName evidence="1">Uncharacterized protein</fullName>
    </submittedName>
</protein>
<evidence type="ECO:0000313" key="1">
    <source>
        <dbReference type="EMBL" id="EMS55010.1"/>
    </source>
</evidence>
<dbReference type="AlphaFoldDB" id="M7ZRN1"/>
<gene>
    <name evidence="1" type="ORF">TRIUR3_34706</name>
</gene>
<dbReference type="OMA" id="LMCSHAV"/>
<sequence length="266" mass="28507">MSVALVFLLLGDRLQPPRPGSTPAPPDHPLRQPRAPLVIASDLAPQARRRTSPAAARRRSQPSRLHWKLLLAELLKSHRCLKFLAVGVLSATATTACLVLASLMCSHAVSPCSVHRLLYIAASPASASSLCRRAPPPPGSVKSLLLAKFRPSFLTRRRAPSYPVPAQLLSILSLCEEDDPSLIDLGLLKPCAAPVTRHGREPLRVKSLLSARCFLCFVQDYAPCFARFSRALTGSLPQAAGPMLLPPSSPAPDLAQGPCGEQPNHA</sequence>
<name>M7ZRN1_TRIUA</name>
<accession>M7ZRN1</accession>
<proteinExistence type="predicted"/>